<accession>A0A514BRZ2</accession>
<feature type="region of interest" description="Disordered" evidence="1">
    <location>
        <begin position="1"/>
        <end position="27"/>
    </location>
</feature>
<dbReference type="EMBL" id="CP041242">
    <property type="protein sequence ID" value="QDH70162.1"/>
    <property type="molecule type" value="Genomic_DNA"/>
</dbReference>
<evidence type="ECO:0000313" key="2">
    <source>
        <dbReference type="EMBL" id="QDH70162.1"/>
    </source>
</evidence>
<proteinExistence type="predicted"/>
<evidence type="ECO:0000256" key="1">
    <source>
        <dbReference type="SAM" id="MobiDB-lite"/>
    </source>
</evidence>
<dbReference type="Proteomes" id="UP000317199">
    <property type="component" value="Chromosome"/>
</dbReference>
<sequence>MARKSERSTQGRQTSRAEERAPARKRDPAALRRELAIIAKGVDPADPRALAPVRTRIVRAILLWEFGAELREHRDWQPMLETVVQTLEANEQHRAAFARLIRDLQR</sequence>
<dbReference type="KEGG" id="lyj:FKV23_08675"/>
<evidence type="ECO:0000313" key="3">
    <source>
        <dbReference type="Proteomes" id="UP000317199"/>
    </source>
</evidence>
<dbReference type="OrthoDB" id="5955669at2"/>
<protein>
    <submittedName>
        <fullName evidence="2">Uncharacterized protein</fullName>
    </submittedName>
</protein>
<reference evidence="2 3" key="1">
    <citation type="submission" date="2019-06" db="EMBL/GenBank/DDBJ databases">
        <title>Lysobacter alkalisoli sp. nov. isolated from saline-alkali soil.</title>
        <authorList>
            <person name="Sun J.-Q."/>
            <person name="Xu L."/>
        </authorList>
    </citation>
    <scope>NUCLEOTIDE SEQUENCE [LARGE SCALE GENOMIC DNA]</scope>
    <source>
        <strain evidence="2 3">SJ-36</strain>
    </source>
</reference>
<gene>
    <name evidence="2" type="ORF">FKV23_08675</name>
</gene>
<organism evidence="2 3">
    <name type="scientific">Marilutibacter alkalisoli</name>
    <dbReference type="NCBI Taxonomy" id="2591633"/>
    <lineage>
        <taxon>Bacteria</taxon>
        <taxon>Pseudomonadati</taxon>
        <taxon>Pseudomonadota</taxon>
        <taxon>Gammaproteobacteria</taxon>
        <taxon>Lysobacterales</taxon>
        <taxon>Lysobacteraceae</taxon>
        <taxon>Marilutibacter</taxon>
    </lineage>
</organism>
<dbReference type="AlphaFoldDB" id="A0A514BRZ2"/>
<keyword evidence="3" id="KW-1185">Reference proteome</keyword>
<name>A0A514BRZ2_9GAMM</name>